<dbReference type="Pfam" id="PF20174">
    <property type="entry name" value="DUF6540"/>
    <property type="match status" value="1"/>
</dbReference>
<reference evidence="2" key="1">
    <citation type="journal article" date="2017" name="Nat. Microbiol.">
        <title>Global analysis of biosynthetic gene clusters reveals vast potential of secondary metabolite production in Penicillium species.</title>
        <authorList>
            <person name="Nielsen J.C."/>
            <person name="Grijseels S."/>
            <person name="Prigent S."/>
            <person name="Ji B."/>
            <person name="Dainat J."/>
            <person name="Nielsen K.F."/>
            <person name="Frisvad J.C."/>
            <person name="Workman M."/>
            <person name="Nielsen J."/>
        </authorList>
    </citation>
    <scope>NUCLEOTIDE SEQUENCE [LARGE SCALE GENOMIC DNA]</scope>
    <source>
        <strain evidence="2">IBT 29486</strain>
    </source>
</reference>
<sequence>MTRTIHLVISSNGRKPAHFAIFVPIKDQGLTGKLIHVTGNPATGFFLEFQRNHDIKAIHEDAQEPYQVLPVAQIGGRYIIDTPYEGTTVVRDTTARDRLESAALSIPPPGRSPNPFDPSAPNCQNWARDYINGLVQAGFIASSAIAVIESAPKVI</sequence>
<accession>A0A1V6SCL7</accession>
<dbReference type="Proteomes" id="UP000191518">
    <property type="component" value="Unassembled WGS sequence"/>
</dbReference>
<comment type="caution">
    <text evidence="1">The sequence shown here is derived from an EMBL/GenBank/DDBJ whole genome shotgun (WGS) entry which is preliminary data.</text>
</comment>
<evidence type="ECO:0000313" key="1">
    <source>
        <dbReference type="EMBL" id="OQE11752.1"/>
    </source>
</evidence>
<dbReference type="STRING" id="29845.A0A1V6SCL7"/>
<proteinExistence type="predicted"/>
<gene>
    <name evidence="1" type="ORF">PENVUL_c002G02204</name>
</gene>
<dbReference type="EMBL" id="MDYP01000002">
    <property type="protein sequence ID" value="OQE11752.1"/>
    <property type="molecule type" value="Genomic_DNA"/>
</dbReference>
<evidence type="ECO:0000313" key="2">
    <source>
        <dbReference type="Proteomes" id="UP000191518"/>
    </source>
</evidence>
<keyword evidence="2" id="KW-1185">Reference proteome</keyword>
<name>A0A1V6SCL7_9EURO</name>
<dbReference type="OrthoDB" id="2999773at2759"/>
<protein>
    <submittedName>
        <fullName evidence="1">Uncharacterized protein</fullName>
    </submittedName>
</protein>
<organism evidence="1 2">
    <name type="scientific">Penicillium vulpinum</name>
    <dbReference type="NCBI Taxonomy" id="29845"/>
    <lineage>
        <taxon>Eukaryota</taxon>
        <taxon>Fungi</taxon>
        <taxon>Dikarya</taxon>
        <taxon>Ascomycota</taxon>
        <taxon>Pezizomycotina</taxon>
        <taxon>Eurotiomycetes</taxon>
        <taxon>Eurotiomycetidae</taxon>
        <taxon>Eurotiales</taxon>
        <taxon>Aspergillaceae</taxon>
        <taxon>Penicillium</taxon>
    </lineage>
</organism>
<dbReference type="InterPro" id="IPR046670">
    <property type="entry name" value="DUF6540"/>
</dbReference>
<dbReference type="AlphaFoldDB" id="A0A1V6SCL7"/>